<sequence>MVKKWSTLVDDANKEDIKSQDMPEIVIKFIPYKDVVEERMSDREVFDSILHKGDVEWLENYDSFQYMAIFFVLNQDRALDEDDADDMDDEVGVYQTSTYKEFINDVLIYIIEENRKRFEATYNAHLKGKDKQGMMTAKRMLPKFHNLSDSHLEITGNRLSSEHCIDLSWVQTSAEDMYKLFQSFLTCHKQIYCDARITDTQITLESLFTPTLAYEEKVRECSERYEDIHWRRLLVSADSGNSYSWNLNAPFVLRVGESDFTMVSWEHTVQPQFKYPQQRIVEEFFDAEAIEEEEEGEASNAEEVTDMEHDKECMDQQLREDWSIAMASSSDDESAPDEGQNLMLVSKRNMSKRSFAQYCENVDKRSHNTPKRTPQYADAGPASRNERSMGIDQTGPERCLSYGVFDPEGLIGNSIRIHREFGLFCSPSGFQVARIVLERYWMNFSNNMKQRSIAEQQEARQSKVRSLLINFFMCVACPRTTAFKLVFPMSDALAYGLKPFFDVLDESKYKMGRERKTLQVAGLPYNHERLTIGMQYVIDWWAYLDKAIHMECLHYLGTMLHLCFTSVYATPFDEYKRLPHVWMSGLHSVGKSFVVLNVADVSLPECMIEKVHRETQGACYISTMNNVEQLTTYKAKIFTETPLDAMGISKYAKATDANANLKARMVGEDVALKRSYRNEQTNQYELEMLNPKIRELMVFVMNQPLYEVEPNVFTRGIPSNPSRLNRVEMDLSSAAHETPCHKTLGGIYPISSSDEEETFEREELQKTRSDSTKEIGKYGNVQAQCEGNLRSRLFFFGAMYQAAVRMRILRGVDMLEVRGRHNSFSKALQKIPLVTRDKLNRRLEDISSIAYTLTSHAAIWKVFASADSPFINMHEFDASMLEEVDKHAVCSSSIALFSFSSVAKALINEPMRMMLFYARYELLSISEEDRQHPARETTPIENVNDTYLFDNDYYILSNTFHPKTPCPSKGISKADAIVQDHFIRRMLLFYQTPANVRRYGKDTMTIEYAKSLLMEFINTELFCIRDCIETDKVQRVMCVNKNYIKLDGYTVRNARVSDDCLTVKDLICDCFDANTRCQRLLLCDAANAQRSDGDEETWVPQLPQHIDIPLHANNCPCSAFAAGENEELPVLNGIVDPGLKCRGDEGCTCFRSSLPVYPDGTVNRKDACKPLEDVAFDRRMVDLDLIDRIPETAEDERVQRYNALIKQYHPTLCSKTVEKRDIDTDDKFYPTSDIDLIIRSRGRGNICLTGGTPSSSAVEWKSCMIAT</sequence>
<dbReference type="EMBL" id="LGRX02035171">
    <property type="protein sequence ID" value="KAK3236035.1"/>
    <property type="molecule type" value="Genomic_DNA"/>
</dbReference>
<dbReference type="Proteomes" id="UP001190700">
    <property type="component" value="Unassembled WGS sequence"/>
</dbReference>
<evidence type="ECO:0000313" key="3">
    <source>
        <dbReference type="Proteomes" id="UP001190700"/>
    </source>
</evidence>
<protein>
    <submittedName>
        <fullName evidence="2">Uncharacterized protein</fullName>
    </submittedName>
</protein>
<comment type="caution">
    <text evidence="2">The sequence shown here is derived from an EMBL/GenBank/DDBJ whole genome shotgun (WGS) entry which is preliminary data.</text>
</comment>
<accession>A0AAE0ERD3</accession>
<feature type="region of interest" description="Disordered" evidence="1">
    <location>
        <begin position="362"/>
        <end position="392"/>
    </location>
</feature>
<keyword evidence="3" id="KW-1185">Reference proteome</keyword>
<dbReference type="AlphaFoldDB" id="A0AAE0ERD3"/>
<evidence type="ECO:0000313" key="2">
    <source>
        <dbReference type="EMBL" id="KAK3236035.1"/>
    </source>
</evidence>
<name>A0AAE0ERD3_9CHLO</name>
<evidence type="ECO:0000256" key="1">
    <source>
        <dbReference type="SAM" id="MobiDB-lite"/>
    </source>
</evidence>
<reference evidence="2 3" key="1">
    <citation type="journal article" date="2015" name="Genome Biol. Evol.">
        <title>Comparative Genomics of a Bacterivorous Green Alga Reveals Evolutionary Causalities and Consequences of Phago-Mixotrophic Mode of Nutrition.</title>
        <authorList>
            <person name="Burns J.A."/>
            <person name="Paasch A."/>
            <person name="Narechania A."/>
            <person name="Kim E."/>
        </authorList>
    </citation>
    <scope>NUCLEOTIDE SEQUENCE [LARGE SCALE GENOMIC DNA]</scope>
    <source>
        <strain evidence="2 3">PLY_AMNH</strain>
    </source>
</reference>
<organism evidence="2 3">
    <name type="scientific">Cymbomonas tetramitiformis</name>
    <dbReference type="NCBI Taxonomy" id="36881"/>
    <lineage>
        <taxon>Eukaryota</taxon>
        <taxon>Viridiplantae</taxon>
        <taxon>Chlorophyta</taxon>
        <taxon>Pyramimonadophyceae</taxon>
        <taxon>Pyramimonadales</taxon>
        <taxon>Pyramimonadaceae</taxon>
        <taxon>Cymbomonas</taxon>
    </lineage>
</organism>
<gene>
    <name evidence="2" type="ORF">CYMTET_53803</name>
</gene>
<proteinExistence type="predicted"/>